<organism evidence="7 8">
    <name type="scientific">Klebsormidium nitens</name>
    <name type="common">Green alga</name>
    <name type="synonym">Ulothrix nitens</name>
    <dbReference type="NCBI Taxonomy" id="105231"/>
    <lineage>
        <taxon>Eukaryota</taxon>
        <taxon>Viridiplantae</taxon>
        <taxon>Streptophyta</taxon>
        <taxon>Klebsormidiophyceae</taxon>
        <taxon>Klebsormidiales</taxon>
        <taxon>Klebsormidiaceae</taxon>
        <taxon>Klebsormidium</taxon>
    </lineage>
</organism>
<feature type="binding site" evidence="4">
    <location>
        <position position="516"/>
    </location>
    <ligand>
        <name>S-adenosyl-L-methionine</name>
        <dbReference type="ChEBI" id="CHEBI:59789"/>
    </ligand>
</feature>
<dbReference type="InterPro" id="IPR010280">
    <property type="entry name" value="U5_MeTrfase_fam"/>
</dbReference>
<evidence type="ECO:0000256" key="4">
    <source>
        <dbReference type="PROSITE-ProRule" id="PRU01024"/>
    </source>
</evidence>
<dbReference type="Proteomes" id="UP000054558">
    <property type="component" value="Unassembled WGS sequence"/>
</dbReference>
<name>A0A1Y1IGR7_KLENI</name>
<dbReference type="GO" id="GO:0008757">
    <property type="term" value="F:S-adenosylmethionine-dependent methyltransferase activity"/>
    <property type="evidence" value="ECO:0007669"/>
    <property type="project" value="UniProtKB-ARBA"/>
</dbReference>
<evidence type="ECO:0000313" key="8">
    <source>
        <dbReference type="Proteomes" id="UP000054558"/>
    </source>
</evidence>
<sequence>MLRLAALRARGIQTASLGVHQVSRNVRSLFEAVPTESFPIGRQWRHLNAAAASDAAIVDVLDESVIDSQSTSLSSSSDLRPDTSQLDAAAQEHELGPEGHSENLSEMPSETPSNTLSEIANLSSETLMGAAEKAAAAAVLPKTKPIHPKQNSELELVCESLAYGGAAVCKVPETGFVLMVNGALPGERLLARVMRKKRSMAQAVKLRTLEPPPNLVEPPCQHATDCGGCKTQNWAYESQVAEKQKQVEELIIRVGRFPRGSGWMKPAVPCEQRFNYRNKMEFSFGNRIWTAVAPGKAPRTAPGTAKPPPQRGTDFGLGLHAPGRFDKILPIDECWLQDAAANRVLRIVAEWARGSQAECPVYDSVTHDGFLRHLTIRKGSDTDTGAVRLMVNIQTAGSQPELLQPVVDRLVAEVPEVASVVNNVNDSPGCGSVGKQEHLLYGKPYIKERLRGLEFEISANSFFQTNTNQAEVLYGLVEDACGLSGEKSEVILDLFCGTGTIGLSMAHRAKHVYGYELVPEAVADAVRNAERNGIQNATFIQGDLNKLKEDFGRQFQTPDVVITDPNRPGMHPKLLRFLSECGARRIVYVSCNPSTQARDLDVLCHGEDNRGEGVGPYELVSVQPVDMFPHTSHIESVAVLDQRLSSS</sequence>
<dbReference type="PROSITE" id="PS51687">
    <property type="entry name" value="SAM_MT_RNA_M5U"/>
    <property type="match status" value="1"/>
</dbReference>
<dbReference type="PROSITE" id="PS01231">
    <property type="entry name" value="TRMA_2"/>
    <property type="match status" value="1"/>
</dbReference>
<dbReference type="GO" id="GO:0006396">
    <property type="term" value="P:RNA processing"/>
    <property type="evidence" value="ECO:0007669"/>
    <property type="project" value="InterPro"/>
</dbReference>
<protein>
    <submittedName>
        <fullName evidence="7">RNA methyltransferase family protein</fullName>
    </submittedName>
</protein>
<feature type="active site" description="Nucleophile" evidence="4">
    <location>
        <position position="591"/>
    </location>
</feature>
<reference evidence="7 8" key="1">
    <citation type="journal article" date="2014" name="Nat. Commun.">
        <title>Klebsormidium flaccidum genome reveals primary factors for plant terrestrial adaptation.</title>
        <authorList>
            <person name="Hori K."/>
            <person name="Maruyama F."/>
            <person name="Fujisawa T."/>
            <person name="Togashi T."/>
            <person name="Yamamoto N."/>
            <person name="Seo M."/>
            <person name="Sato S."/>
            <person name="Yamada T."/>
            <person name="Mori H."/>
            <person name="Tajima N."/>
            <person name="Moriyama T."/>
            <person name="Ikeuchi M."/>
            <person name="Watanabe M."/>
            <person name="Wada H."/>
            <person name="Kobayashi K."/>
            <person name="Saito M."/>
            <person name="Masuda T."/>
            <person name="Sasaki-Sekimoto Y."/>
            <person name="Mashiguchi K."/>
            <person name="Awai K."/>
            <person name="Shimojima M."/>
            <person name="Masuda S."/>
            <person name="Iwai M."/>
            <person name="Nobusawa T."/>
            <person name="Narise T."/>
            <person name="Kondo S."/>
            <person name="Saito H."/>
            <person name="Sato R."/>
            <person name="Murakawa M."/>
            <person name="Ihara Y."/>
            <person name="Oshima-Yamada Y."/>
            <person name="Ohtaka K."/>
            <person name="Satoh M."/>
            <person name="Sonobe K."/>
            <person name="Ishii M."/>
            <person name="Ohtani R."/>
            <person name="Kanamori-Sato M."/>
            <person name="Honoki R."/>
            <person name="Miyazaki D."/>
            <person name="Mochizuki H."/>
            <person name="Umetsu J."/>
            <person name="Higashi K."/>
            <person name="Shibata D."/>
            <person name="Kamiya Y."/>
            <person name="Sato N."/>
            <person name="Nakamura Y."/>
            <person name="Tabata S."/>
            <person name="Ida S."/>
            <person name="Kurokawa K."/>
            <person name="Ohta H."/>
        </authorList>
    </citation>
    <scope>NUCLEOTIDE SEQUENCE [LARGE SCALE GENOMIC DNA]</scope>
    <source>
        <strain evidence="7 8">NIES-2285</strain>
    </source>
</reference>
<dbReference type="PROSITE" id="PS50926">
    <property type="entry name" value="TRAM"/>
    <property type="match status" value="1"/>
</dbReference>
<dbReference type="InterPro" id="IPR029063">
    <property type="entry name" value="SAM-dependent_MTases_sf"/>
</dbReference>
<dbReference type="Gene3D" id="2.40.50.1070">
    <property type="match status" value="1"/>
</dbReference>
<evidence type="ECO:0000256" key="5">
    <source>
        <dbReference type="SAM" id="MobiDB-lite"/>
    </source>
</evidence>
<dbReference type="EMBL" id="DF237543">
    <property type="protein sequence ID" value="GAQ90060.1"/>
    <property type="molecule type" value="Genomic_DNA"/>
</dbReference>
<dbReference type="InterPro" id="IPR002792">
    <property type="entry name" value="TRAM_dom"/>
</dbReference>
<dbReference type="Pfam" id="PF05958">
    <property type="entry name" value="tRNA_U5-meth_tr"/>
    <property type="match status" value="1"/>
</dbReference>
<feature type="compositionally biased region" description="Basic and acidic residues" evidence="5">
    <location>
        <begin position="92"/>
        <end position="103"/>
    </location>
</feature>
<keyword evidence="1 4" id="KW-0489">Methyltransferase</keyword>
<feature type="domain" description="TRAM" evidence="6">
    <location>
        <begin position="147"/>
        <end position="207"/>
    </location>
</feature>
<dbReference type="PANTHER" id="PTHR11061:SF30">
    <property type="entry name" value="TRNA (URACIL(54)-C(5))-METHYLTRANSFERASE"/>
    <property type="match status" value="1"/>
</dbReference>
<proteinExistence type="inferred from homology"/>
<comment type="similarity">
    <text evidence="4">Belongs to the class I-like SAM-binding methyltransferase superfamily. RNA M5U methyltransferase family.</text>
</comment>
<keyword evidence="2 4" id="KW-0808">Transferase</keyword>
<dbReference type="CDD" id="cd02440">
    <property type="entry name" value="AdoMet_MTases"/>
    <property type="match status" value="1"/>
</dbReference>
<keyword evidence="8" id="KW-1185">Reference proteome</keyword>
<dbReference type="InterPro" id="IPR012340">
    <property type="entry name" value="NA-bd_OB-fold"/>
</dbReference>
<dbReference type="OMA" id="GGCKWQH"/>
<dbReference type="NCBIfam" id="TIGR00479">
    <property type="entry name" value="rumA"/>
    <property type="match status" value="1"/>
</dbReference>
<dbReference type="FunFam" id="3.40.50.150:FF:000009">
    <property type="entry name" value="23S rRNA (Uracil(1939)-C(5))-methyltransferase RlmD"/>
    <property type="match status" value="1"/>
</dbReference>
<dbReference type="Gene3D" id="3.40.50.150">
    <property type="entry name" value="Vaccinia Virus protein VP39"/>
    <property type="match status" value="1"/>
</dbReference>
<gene>
    <name evidence="7" type="ORF">KFL_005940050</name>
</gene>
<evidence type="ECO:0000256" key="2">
    <source>
        <dbReference type="ARBA" id="ARBA00022679"/>
    </source>
</evidence>
<feature type="region of interest" description="Disordered" evidence="5">
    <location>
        <begin position="92"/>
        <end position="115"/>
    </location>
</feature>
<dbReference type="InterPro" id="IPR030391">
    <property type="entry name" value="MeTrfase_TrmA_CS"/>
</dbReference>
<feature type="compositionally biased region" description="Polar residues" evidence="5">
    <location>
        <begin position="104"/>
        <end position="115"/>
    </location>
</feature>
<evidence type="ECO:0000256" key="1">
    <source>
        <dbReference type="ARBA" id="ARBA00022603"/>
    </source>
</evidence>
<dbReference type="STRING" id="105231.A0A1Y1IGR7"/>
<feature type="binding site" evidence="4">
    <location>
        <position position="495"/>
    </location>
    <ligand>
        <name>S-adenosyl-L-methionine</name>
        <dbReference type="ChEBI" id="CHEBI:59789"/>
    </ligand>
</feature>
<evidence type="ECO:0000256" key="3">
    <source>
        <dbReference type="ARBA" id="ARBA00022691"/>
    </source>
</evidence>
<dbReference type="FunFam" id="2.40.50.1070:FF:000003">
    <property type="entry name" value="23S rRNA (Uracil-5-)-methyltransferase RumA"/>
    <property type="match status" value="1"/>
</dbReference>
<evidence type="ECO:0000313" key="7">
    <source>
        <dbReference type="EMBL" id="GAQ90060.1"/>
    </source>
</evidence>
<accession>A0A1Y1IGR7</accession>
<evidence type="ECO:0000259" key="6">
    <source>
        <dbReference type="PROSITE" id="PS50926"/>
    </source>
</evidence>
<dbReference type="PANTHER" id="PTHR11061">
    <property type="entry name" value="RNA M5U METHYLTRANSFERASE"/>
    <property type="match status" value="1"/>
</dbReference>
<dbReference type="Gene3D" id="2.40.50.140">
    <property type="entry name" value="Nucleic acid-binding proteins"/>
    <property type="match status" value="1"/>
</dbReference>
<feature type="binding site" evidence="4">
    <location>
        <position position="464"/>
    </location>
    <ligand>
        <name>S-adenosyl-L-methionine</name>
        <dbReference type="ChEBI" id="CHEBI:59789"/>
    </ligand>
</feature>
<keyword evidence="3 4" id="KW-0949">S-adenosyl-L-methionine</keyword>
<dbReference type="AlphaFoldDB" id="A0A1Y1IGR7"/>
<dbReference type="SUPFAM" id="SSF53335">
    <property type="entry name" value="S-adenosyl-L-methionine-dependent methyltransferases"/>
    <property type="match status" value="1"/>
</dbReference>
<feature type="binding site" evidence="4">
    <location>
        <position position="564"/>
    </location>
    <ligand>
        <name>S-adenosyl-L-methionine</name>
        <dbReference type="ChEBI" id="CHEBI:59789"/>
    </ligand>
</feature>
<dbReference type="GO" id="GO:0001510">
    <property type="term" value="P:RNA methylation"/>
    <property type="evidence" value="ECO:0007669"/>
    <property type="project" value="UniProtKB-ARBA"/>
</dbReference>
<dbReference type="GO" id="GO:0008173">
    <property type="term" value="F:RNA methyltransferase activity"/>
    <property type="evidence" value="ECO:0007669"/>
    <property type="project" value="InterPro"/>
</dbReference>
<dbReference type="OrthoDB" id="10250660at2759"/>
<dbReference type="SUPFAM" id="SSF50249">
    <property type="entry name" value="Nucleic acid-binding proteins"/>
    <property type="match status" value="1"/>
</dbReference>